<dbReference type="InterPro" id="IPR000873">
    <property type="entry name" value="AMP-dep_synth/lig_dom"/>
</dbReference>
<dbReference type="Gene3D" id="3.30.300.30">
    <property type="match status" value="1"/>
</dbReference>
<proteinExistence type="inferred from homology"/>
<dbReference type="SUPFAM" id="SSF56801">
    <property type="entry name" value="Acetyl-CoA synthetase-like"/>
    <property type="match status" value="1"/>
</dbReference>
<evidence type="ECO:0000259" key="3">
    <source>
        <dbReference type="Pfam" id="PF13193"/>
    </source>
</evidence>
<dbReference type="Proteomes" id="UP000604046">
    <property type="component" value="Unassembled WGS sequence"/>
</dbReference>
<comment type="similarity">
    <text evidence="1">Belongs to the ATP-dependent AMP-binding enzyme family.</text>
</comment>
<accession>A0A812SMR8</accession>
<evidence type="ECO:0000313" key="5">
    <source>
        <dbReference type="Proteomes" id="UP000604046"/>
    </source>
</evidence>
<reference evidence="4" key="1">
    <citation type="submission" date="2021-02" db="EMBL/GenBank/DDBJ databases">
        <authorList>
            <person name="Dougan E. K."/>
            <person name="Rhodes N."/>
            <person name="Thang M."/>
            <person name="Chan C."/>
        </authorList>
    </citation>
    <scope>NUCLEOTIDE SEQUENCE</scope>
</reference>
<sequence length="620" mass="67320">MESLEASARSFALLDHSESALLERAESLDRFRYFAGDLVYHISHLSVLQDSAVNLTGALKDHAQAGQPLAVLEHTKADAVSCLWLLSEGNVHAISGSIRTVLSKKSASLPRHVAFFVHPSAAYVVTELSIWAADGVCVPLSVHSPVPELEYFVKDSESCLCLSDASGAPKMKEVAGKLSRPFAEITKAPESSKVYRLLVDGGIAASCGSFCAPPQIKSFFACVGLHVKALKGLGFRAVRNERPFRFHVQPSCFACFCGLFSSRSDARFPVLSQNALILYTSGTTGQPKGVVHTFNSLTAQMRSLSEAWKWSSKDRTLHVLPLHHIHGVQNILNTALFNGAGVELTAFDAAFCLKRLTSGDITCFHAVPTVYARPGLILKQADECIWSPAQQLCPQGAQNVLNGSRYGMTEIGMALSNRINGTRYPGCVGWPLPGVEVKQDQEGGILVKGAAVFKEYYKREEATAKEFTEDGFFRTGDNAQKGGSGEELQALQDDARAVESSTGRPRPDTAAAPDPALAAIYRILGRTSVDIIKSGGYKISGLEIESVLLQHEKIRECAVVGKPDETWGEKVTAVCVLQSGVALTIKELRDWGKERMASYKAKERSEYGVVWKIWFGNVPP</sequence>
<dbReference type="InterPro" id="IPR025110">
    <property type="entry name" value="AMP-bd_C"/>
</dbReference>
<dbReference type="Gene3D" id="3.40.50.12780">
    <property type="entry name" value="N-terminal domain of ligase-like"/>
    <property type="match status" value="2"/>
</dbReference>
<evidence type="ECO:0000259" key="2">
    <source>
        <dbReference type="Pfam" id="PF00501"/>
    </source>
</evidence>
<dbReference type="InterPro" id="IPR042099">
    <property type="entry name" value="ANL_N_sf"/>
</dbReference>
<organism evidence="4 5">
    <name type="scientific">Symbiodinium natans</name>
    <dbReference type="NCBI Taxonomy" id="878477"/>
    <lineage>
        <taxon>Eukaryota</taxon>
        <taxon>Sar</taxon>
        <taxon>Alveolata</taxon>
        <taxon>Dinophyceae</taxon>
        <taxon>Suessiales</taxon>
        <taxon>Symbiodiniaceae</taxon>
        <taxon>Symbiodinium</taxon>
    </lineage>
</organism>
<comment type="caution">
    <text evidence="4">The sequence shown here is derived from an EMBL/GenBank/DDBJ whole genome shotgun (WGS) entry which is preliminary data.</text>
</comment>
<name>A0A812SMR8_9DINO</name>
<dbReference type="AlphaFoldDB" id="A0A812SMR8"/>
<dbReference type="Pfam" id="PF13193">
    <property type="entry name" value="AMP-binding_C"/>
    <property type="match status" value="1"/>
</dbReference>
<dbReference type="PANTHER" id="PTHR43201">
    <property type="entry name" value="ACYL-COA SYNTHETASE"/>
    <property type="match status" value="1"/>
</dbReference>
<dbReference type="PANTHER" id="PTHR43201:SF8">
    <property type="entry name" value="ACYL-COA SYNTHETASE FAMILY MEMBER 3"/>
    <property type="match status" value="1"/>
</dbReference>
<dbReference type="PROSITE" id="PS00455">
    <property type="entry name" value="AMP_BINDING"/>
    <property type="match status" value="1"/>
</dbReference>
<protein>
    <submittedName>
        <fullName evidence="4">ACSF3 protein</fullName>
    </submittedName>
</protein>
<gene>
    <name evidence="4" type="primary">ACSF3</name>
    <name evidence="4" type="ORF">SNAT2548_LOCUS27305</name>
</gene>
<dbReference type="Pfam" id="PF00501">
    <property type="entry name" value="AMP-binding"/>
    <property type="match status" value="1"/>
</dbReference>
<evidence type="ECO:0000313" key="4">
    <source>
        <dbReference type="EMBL" id="CAE7486796.1"/>
    </source>
</evidence>
<evidence type="ECO:0000256" key="1">
    <source>
        <dbReference type="ARBA" id="ARBA00006432"/>
    </source>
</evidence>
<feature type="domain" description="AMP-dependent synthetase/ligase" evidence="2">
    <location>
        <begin position="111"/>
        <end position="457"/>
    </location>
</feature>
<dbReference type="EMBL" id="CAJNDS010002462">
    <property type="protein sequence ID" value="CAE7486796.1"/>
    <property type="molecule type" value="Genomic_DNA"/>
</dbReference>
<dbReference type="GO" id="GO:0031956">
    <property type="term" value="F:medium-chain fatty acid-CoA ligase activity"/>
    <property type="evidence" value="ECO:0007669"/>
    <property type="project" value="TreeGrafter"/>
</dbReference>
<keyword evidence="5" id="KW-1185">Reference proteome</keyword>
<dbReference type="InterPro" id="IPR045851">
    <property type="entry name" value="AMP-bd_C_sf"/>
</dbReference>
<dbReference type="GO" id="GO:0006631">
    <property type="term" value="P:fatty acid metabolic process"/>
    <property type="evidence" value="ECO:0007669"/>
    <property type="project" value="TreeGrafter"/>
</dbReference>
<dbReference type="OrthoDB" id="2962993at2759"/>
<dbReference type="InterPro" id="IPR020845">
    <property type="entry name" value="AMP-binding_CS"/>
</dbReference>
<feature type="domain" description="AMP-binding enzyme C-terminal" evidence="3">
    <location>
        <begin position="543"/>
        <end position="601"/>
    </location>
</feature>